<dbReference type="Gene3D" id="3.40.50.10140">
    <property type="entry name" value="Toll/interleukin-1 receptor homology (TIR) domain"/>
    <property type="match status" value="1"/>
</dbReference>
<dbReference type="GO" id="GO:0007165">
    <property type="term" value="P:signal transduction"/>
    <property type="evidence" value="ECO:0007669"/>
    <property type="project" value="InterPro"/>
</dbReference>
<gene>
    <name evidence="3" type="ORF">BRARA_G03298</name>
</gene>
<dbReference type="EMBL" id="CM010634">
    <property type="protein sequence ID" value="RID56073.1"/>
    <property type="molecule type" value="Genomic_DNA"/>
</dbReference>
<protein>
    <recommendedName>
        <fullName evidence="2">TIR domain-containing protein</fullName>
    </recommendedName>
</protein>
<dbReference type="SMART" id="SM00255">
    <property type="entry name" value="TIR"/>
    <property type="match status" value="1"/>
</dbReference>
<evidence type="ECO:0000313" key="3">
    <source>
        <dbReference type="EMBL" id="RID56073.1"/>
    </source>
</evidence>
<dbReference type="Proteomes" id="UP000264353">
    <property type="component" value="Chromosome A7"/>
</dbReference>
<dbReference type="SUPFAM" id="SSF52200">
    <property type="entry name" value="Toll/Interleukin receptor TIR domain"/>
    <property type="match status" value="1"/>
</dbReference>
<proteinExistence type="predicted"/>
<dbReference type="PANTHER" id="PTHR32009:SF121">
    <property type="entry name" value="SIMILAR TO PART OF DISEASE RESISTANCE PROTEIN-RELATED"/>
    <property type="match status" value="1"/>
</dbReference>
<reference evidence="3 4" key="1">
    <citation type="submission" date="2018-06" db="EMBL/GenBank/DDBJ databases">
        <title>WGS assembly of Brassica rapa FPsc.</title>
        <authorList>
            <person name="Bowman J."/>
            <person name="Kohchi T."/>
            <person name="Yamato K."/>
            <person name="Jenkins J."/>
            <person name="Shu S."/>
            <person name="Ishizaki K."/>
            <person name="Yamaoka S."/>
            <person name="Nishihama R."/>
            <person name="Nakamura Y."/>
            <person name="Berger F."/>
            <person name="Adam C."/>
            <person name="Aki S."/>
            <person name="Althoff F."/>
            <person name="Araki T."/>
            <person name="Arteaga-Vazquez M."/>
            <person name="Balasubrmanian S."/>
            <person name="Bauer D."/>
            <person name="Boehm C."/>
            <person name="Briginshaw L."/>
            <person name="Caballero-Perez J."/>
            <person name="Catarino B."/>
            <person name="Chen F."/>
            <person name="Chiyoda S."/>
            <person name="Chovatia M."/>
            <person name="Davies K."/>
            <person name="Delmans M."/>
            <person name="Demura T."/>
            <person name="Dierschke T."/>
            <person name="Dolan L."/>
            <person name="Dorantes-Acosta A."/>
            <person name="Eklund D."/>
            <person name="Florent S."/>
            <person name="Flores-Sandoval E."/>
            <person name="Fujiyama A."/>
            <person name="Fukuzawa H."/>
            <person name="Galik B."/>
            <person name="Grimanelli D."/>
            <person name="Grimwood J."/>
            <person name="Grossniklaus U."/>
            <person name="Hamada T."/>
            <person name="Haseloff J."/>
            <person name="Hetherington A."/>
            <person name="Higo A."/>
            <person name="Hirakawa Y."/>
            <person name="Hundley H."/>
            <person name="Ikeda Y."/>
            <person name="Inoue K."/>
            <person name="Inoue S."/>
            <person name="Ishida S."/>
            <person name="Jia Q."/>
            <person name="Kakita M."/>
            <person name="Kanazawa T."/>
            <person name="Kawai Y."/>
            <person name="Kawashima T."/>
            <person name="Kennedy M."/>
            <person name="Kinose K."/>
            <person name="Kinoshita T."/>
            <person name="Kohara Y."/>
            <person name="Koide E."/>
            <person name="Komatsu K."/>
            <person name="Kopischke S."/>
            <person name="Kubo M."/>
            <person name="Kyozuka J."/>
            <person name="Lagercrantz U."/>
            <person name="Lin S."/>
            <person name="Lindquist E."/>
            <person name="Lipzen A."/>
            <person name="Lu C."/>
            <person name="Luna E."/>
            <person name="Martienssen R."/>
            <person name="Minamino N."/>
            <person name="Mizutani M."/>
            <person name="Mizutani M."/>
            <person name="Mochizuki N."/>
            <person name="Monte I."/>
            <person name="Mosher R."/>
            <person name="Nagasaki H."/>
            <person name="Nakagami H."/>
            <person name="Naramoto S."/>
            <person name="Nishitani K."/>
            <person name="Ohtani M."/>
            <person name="Okamoto T."/>
            <person name="Okumura M."/>
            <person name="Phillips J."/>
            <person name="Pollak B."/>
            <person name="Reinders A."/>
            <person name="Roevekamp M."/>
            <person name="Sano R."/>
            <person name="Sawa S."/>
            <person name="Schmid M."/>
            <person name="Shirakawa M."/>
            <person name="Solano R."/>
            <person name="Spunde A."/>
            <person name="Suetsugu N."/>
            <person name="Sugano S."/>
            <person name="Sugiyama A."/>
            <person name="Sun R."/>
            <person name="Suzuki Y."/>
            <person name="Takenaka M."/>
            <person name="Takezawa D."/>
            <person name="Tomogane H."/>
            <person name="Tsuzuki M."/>
            <person name="Ueda T."/>
            <person name="Umeda M."/>
            <person name="Ward J."/>
            <person name="Watanabe Y."/>
            <person name="Yazaki K."/>
            <person name="Yokoyama R."/>
            <person name="Yoshitake Y."/>
            <person name="Yotsui I."/>
            <person name="Zachgo S."/>
            <person name="Schmutz J."/>
        </authorList>
    </citation>
    <scope>NUCLEOTIDE SEQUENCE [LARGE SCALE GENOMIC DNA]</scope>
    <source>
        <strain evidence="4">cv. B-3</strain>
    </source>
</reference>
<keyword evidence="1" id="KW-0520">NAD</keyword>
<evidence type="ECO:0000259" key="2">
    <source>
        <dbReference type="PROSITE" id="PS50104"/>
    </source>
</evidence>
<accession>A0A397Z178</accession>
<organism evidence="3 4">
    <name type="scientific">Brassica campestris</name>
    <name type="common">Field mustard</name>
    <dbReference type="NCBI Taxonomy" id="3711"/>
    <lineage>
        <taxon>Eukaryota</taxon>
        <taxon>Viridiplantae</taxon>
        <taxon>Streptophyta</taxon>
        <taxon>Embryophyta</taxon>
        <taxon>Tracheophyta</taxon>
        <taxon>Spermatophyta</taxon>
        <taxon>Magnoliopsida</taxon>
        <taxon>eudicotyledons</taxon>
        <taxon>Gunneridae</taxon>
        <taxon>Pentapetalae</taxon>
        <taxon>rosids</taxon>
        <taxon>malvids</taxon>
        <taxon>Brassicales</taxon>
        <taxon>Brassicaceae</taxon>
        <taxon>Brassiceae</taxon>
        <taxon>Brassica</taxon>
    </lineage>
</organism>
<sequence length="236" mass="27067">MPSITATTSLRNYDVFLSFRGSDTRRNIVSFLYKELVRKNIRTFKDDKDLESGRMISLELARAIEQSKLAVVVISKKYAASTWCLEELVKIMDFVNKGSLTVIPVFHNVNPCHVRRQIGQVALQFKKHEKREDHEKVLSWRQALTTLANISGYCSCEREDESKMVDEIAERISMLIRTMKTRSNESNLASTDGHMESLLYSLDLNSKKRVRVVGITERGGNGREIAFFCSFRVGFM</sequence>
<dbReference type="FunFam" id="3.40.50.10140:FF:000007">
    <property type="entry name" value="Disease resistance protein (TIR-NBS-LRR class)"/>
    <property type="match status" value="1"/>
</dbReference>
<dbReference type="PANTHER" id="PTHR32009">
    <property type="entry name" value="TMV RESISTANCE PROTEIN N-LIKE"/>
    <property type="match status" value="1"/>
</dbReference>
<feature type="domain" description="TIR" evidence="2">
    <location>
        <begin position="11"/>
        <end position="176"/>
    </location>
</feature>
<dbReference type="InterPro" id="IPR000157">
    <property type="entry name" value="TIR_dom"/>
</dbReference>
<dbReference type="PROSITE" id="PS50104">
    <property type="entry name" value="TIR"/>
    <property type="match status" value="1"/>
</dbReference>
<name>A0A397Z178_BRACM</name>
<evidence type="ECO:0000313" key="4">
    <source>
        <dbReference type="Proteomes" id="UP000264353"/>
    </source>
</evidence>
<dbReference type="AlphaFoldDB" id="A0A397Z178"/>
<dbReference type="Pfam" id="PF01582">
    <property type="entry name" value="TIR"/>
    <property type="match status" value="1"/>
</dbReference>
<dbReference type="InterPro" id="IPR035897">
    <property type="entry name" value="Toll_tir_struct_dom_sf"/>
</dbReference>
<evidence type="ECO:0000256" key="1">
    <source>
        <dbReference type="ARBA" id="ARBA00023027"/>
    </source>
</evidence>